<dbReference type="SMART" id="SM00849">
    <property type="entry name" value="Lactamase_B"/>
    <property type="match status" value="1"/>
</dbReference>
<proteinExistence type="inferred from homology"/>
<keyword evidence="3" id="KW-0378">Hydrolase</keyword>
<accession>A0A0D2DIP9</accession>
<dbReference type="VEuPathDB" id="FungiDB:PV07_02234"/>
<evidence type="ECO:0000259" key="5">
    <source>
        <dbReference type="SMART" id="SM00849"/>
    </source>
</evidence>
<name>A0A0D2DIP9_9EURO</name>
<reference evidence="6 7" key="1">
    <citation type="submission" date="2015-01" db="EMBL/GenBank/DDBJ databases">
        <title>The Genome Sequence of Cladophialophora immunda CBS83496.</title>
        <authorList>
            <consortium name="The Broad Institute Genomics Platform"/>
            <person name="Cuomo C."/>
            <person name="de Hoog S."/>
            <person name="Gorbushina A."/>
            <person name="Stielow B."/>
            <person name="Teixiera M."/>
            <person name="Abouelleil A."/>
            <person name="Chapman S.B."/>
            <person name="Priest M."/>
            <person name="Young S.K."/>
            <person name="Wortman J."/>
            <person name="Nusbaum C."/>
            <person name="Birren B."/>
        </authorList>
    </citation>
    <scope>NUCLEOTIDE SEQUENCE [LARGE SCALE GENOMIC DNA]</scope>
    <source>
        <strain evidence="6 7">CBS 83496</strain>
    </source>
</reference>
<dbReference type="GO" id="GO:0046872">
    <property type="term" value="F:metal ion binding"/>
    <property type="evidence" value="ECO:0007669"/>
    <property type="project" value="UniProtKB-KW"/>
</dbReference>
<evidence type="ECO:0000313" key="7">
    <source>
        <dbReference type="Proteomes" id="UP000054466"/>
    </source>
</evidence>
<dbReference type="EMBL" id="KN847040">
    <property type="protein sequence ID" value="KIW35544.1"/>
    <property type="molecule type" value="Genomic_DNA"/>
</dbReference>
<evidence type="ECO:0000256" key="1">
    <source>
        <dbReference type="ARBA" id="ARBA00007749"/>
    </source>
</evidence>
<dbReference type="Gene3D" id="3.60.15.10">
    <property type="entry name" value="Ribonuclease Z/Hydroxyacylglutathione hydrolase-like"/>
    <property type="match status" value="1"/>
</dbReference>
<evidence type="ECO:0000313" key="6">
    <source>
        <dbReference type="EMBL" id="KIW35544.1"/>
    </source>
</evidence>
<keyword evidence="4" id="KW-0862">Zinc</keyword>
<comment type="similarity">
    <text evidence="1">Belongs to the metallo-beta-lactamase superfamily.</text>
</comment>
<dbReference type="HOGENOM" id="CLU_030571_1_0_1"/>
<dbReference type="Proteomes" id="UP000054466">
    <property type="component" value="Unassembled WGS sequence"/>
</dbReference>
<dbReference type="AlphaFoldDB" id="A0A0D2DIP9"/>
<dbReference type="GeneID" id="27341428"/>
<dbReference type="InterPro" id="IPR051013">
    <property type="entry name" value="MBL_superfamily_lactonases"/>
</dbReference>
<dbReference type="PANTHER" id="PTHR42978">
    <property type="entry name" value="QUORUM-QUENCHING LACTONASE YTNP-RELATED-RELATED"/>
    <property type="match status" value="1"/>
</dbReference>
<evidence type="ECO:0000256" key="2">
    <source>
        <dbReference type="ARBA" id="ARBA00022723"/>
    </source>
</evidence>
<dbReference type="Pfam" id="PF00753">
    <property type="entry name" value="Lactamase_B"/>
    <property type="match status" value="1"/>
</dbReference>
<dbReference type="OrthoDB" id="10250730at2759"/>
<dbReference type="GO" id="GO:0016787">
    <property type="term" value="F:hydrolase activity"/>
    <property type="evidence" value="ECO:0007669"/>
    <property type="project" value="UniProtKB-KW"/>
</dbReference>
<feature type="domain" description="Metallo-beta-lactamase" evidence="5">
    <location>
        <begin position="50"/>
        <end position="266"/>
    </location>
</feature>
<dbReference type="SUPFAM" id="SSF56281">
    <property type="entry name" value="Metallo-hydrolase/oxidoreductase"/>
    <property type="match status" value="1"/>
</dbReference>
<protein>
    <recommendedName>
        <fullName evidence="5">Metallo-beta-lactamase domain-containing protein</fullName>
    </recommendedName>
</protein>
<keyword evidence="2" id="KW-0479">Metal-binding</keyword>
<dbReference type="CDD" id="cd07730">
    <property type="entry name" value="metallo-hydrolase-like_MBL-fold"/>
    <property type="match status" value="1"/>
</dbReference>
<dbReference type="PANTHER" id="PTHR42978:SF5">
    <property type="entry name" value="METALLO-BETA-LACTAMASE DOMAIN-CONTAINING PROTEIN"/>
    <property type="match status" value="1"/>
</dbReference>
<dbReference type="RefSeq" id="XP_016255760.1">
    <property type="nucleotide sequence ID" value="XM_016388832.1"/>
</dbReference>
<dbReference type="InterPro" id="IPR036866">
    <property type="entry name" value="RibonucZ/Hydroxyglut_hydro"/>
</dbReference>
<evidence type="ECO:0000256" key="3">
    <source>
        <dbReference type="ARBA" id="ARBA00022801"/>
    </source>
</evidence>
<keyword evidence="7" id="KW-1185">Reference proteome</keyword>
<organism evidence="6 7">
    <name type="scientific">Cladophialophora immunda</name>
    <dbReference type="NCBI Taxonomy" id="569365"/>
    <lineage>
        <taxon>Eukaryota</taxon>
        <taxon>Fungi</taxon>
        <taxon>Dikarya</taxon>
        <taxon>Ascomycota</taxon>
        <taxon>Pezizomycotina</taxon>
        <taxon>Eurotiomycetes</taxon>
        <taxon>Chaetothyriomycetidae</taxon>
        <taxon>Chaetothyriales</taxon>
        <taxon>Herpotrichiellaceae</taxon>
        <taxon>Cladophialophora</taxon>
    </lineage>
</organism>
<evidence type="ECO:0000256" key="4">
    <source>
        <dbReference type="ARBA" id="ARBA00022833"/>
    </source>
</evidence>
<dbReference type="InterPro" id="IPR001279">
    <property type="entry name" value="Metallo-B-lactamas"/>
</dbReference>
<gene>
    <name evidence="6" type="ORF">PV07_02234</name>
</gene>
<dbReference type="STRING" id="569365.A0A0D2DIP9"/>
<sequence>MTSIEISTIEIPVSHNCVRVRMIDAECNMTLGSEHFFQPTVPGHEIMYSTDVAFLIENPRLNKKAMFDLGTRKDWWKQPPMITKRLGTFLRYIKVERDVTEILEAGGIELQSINDVIWSHYHFDHTGSTYLFPKTTNLIYGPGTTETFLPPYPENPHSPIGVEHLEGRKCIEVTMETRIGSLPAHDFYGDGSLYLLDTPGHAVGHICALARTTPDTFIFMGGDICHFAGDFRPSEDYPMPDPIPEGALYNNAFLPKPCPCSLFTDHHPRGVKGEQAKKTPWYEISRHKHSSYADPKLASKTVQSMANFDARKDILVCLAHETMLPVHLPIFQKDPDVDLNAWKEKGCKDRVDWGWLNELPRDEKPGRKDLPQGFYRDGKIWVTAREELGEMD</sequence>